<gene>
    <name evidence="2" type="ORF">JOC27_000946</name>
</gene>
<keyword evidence="3" id="KW-1185">Reference proteome</keyword>
<dbReference type="RefSeq" id="WP_205005841.1">
    <property type="nucleotide sequence ID" value="NZ_CBCRXA010000014.1"/>
</dbReference>
<dbReference type="PANTHER" id="PTHR31377">
    <property type="entry name" value="AGMATINE DEIMINASE-RELATED"/>
    <property type="match status" value="1"/>
</dbReference>
<dbReference type="Pfam" id="PF04371">
    <property type="entry name" value="PAD_porph"/>
    <property type="match status" value="1"/>
</dbReference>
<dbReference type="EMBL" id="JAFBEV010000006">
    <property type="protein sequence ID" value="MBM7657497.1"/>
    <property type="molecule type" value="Genomic_DNA"/>
</dbReference>
<dbReference type="Gene3D" id="3.75.10.10">
    <property type="entry name" value="L-arginine/glycine Amidinotransferase, Chain A"/>
    <property type="match status" value="1"/>
</dbReference>
<dbReference type="SUPFAM" id="SSF55909">
    <property type="entry name" value="Pentein"/>
    <property type="match status" value="1"/>
</dbReference>
<evidence type="ECO:0000256" key="1">
    <source>
        <dbReference type="ARBA" id="ARBA00022801"/>
    </source>
</evidence>
<proteinExistence type="predicted"/>
<name>A0ABS2Q6T0_9BACL</name>
<reference evidence="2 3" key="1">
    <citation type="submission" date="2021-01" db="EMBL/GenBank/DDBJ databases">
        <title>Genomic Encyclopedia of Type Strains, Phase IV (KMG-IV): sequencing the most valuable type-strain genomes for metagenomic binning, comparative biology and taxonomic classification.</title>
        <authorList>
            <person name="Goeker M."/>
        </authorList>
    </citation>
    <scope>NUCLEOTIDE SEQUENCE [LARGE SCALE GENOMIC DNA]</scope>
    <source>
        <strain evidence="2 3">DSM 100968</strain>
    </source>
</reference>
<evidence type="ECO:0000313" key="3">
    <source>
        <dbReference type="Proteomes" id="UP000823201"/>
    </source>
</evidence>
<accession>A0ABS2Q6T0</accession>
<organism evidence="2 3">
    <name type="scientific">Sporolactobacillus spathodeae</name>
    <dbReference type="NCBI Taxonomy" id="1465502"/>
    <lineage>
        <taxon>Bacteria</taxon>
        <taxon>Bacillati</taxon>
        <taxon>Bacillota</taxon>
        <taxon>Bacilli</taxon>
        <taxon>Bacillales</taxon>
        <taxon>Sporolactobacillaceae</taxon>
        <taxon>Sporolactobacillus</taxon>
    </lineage>
</organism>
<dbReference type="PANTHER" id="PTHR31377:SF0">
    <property type="entry name" value="AGMATINE DEIMINASE-RELATED"/>
    <property type="match status" value="1"/>
</dbReference>
<dbReference type="Proteomes" id="UP000823201">
    <property type="component" value="Unassembled WGS sequence"/>
</dbReference>
<dbReference type="EC" id="3.5.3.12" evidence="2"/>
<keyword evidence="1 2" id="KW-0378">Hydrolase</keyword>
<dbReference type="InterPro" id="IPR007466">
    <property type="entry name" value="Peptidyl-Arg-deiminase_porph"/>
</dbReference>
<sequence length="347" mass="38512">MVPSVLHFRMPAEWERHACTFIAWPVRGSMCFPENYRQVATGYSQFASAIAEFEPVTILANPEEAGTLEKIYQGKNVRVLSMAHDDSWFRDNGPTFLVAADGQVGGINWRFNAWGEKYTPYDRDDRLAGMLLDSFNLPRFNAPLVLEGGSIHVDGEGTLLTTEQCLLNPNRNPKESRETISALLKDYLAIRQIIWLKKGLSGDETDGHVDNLACFAAPGKVLIQVCEDPSDENYTVTQENLAILEQTVDAAGRKLEVIPVQQPPARYYRGKRLTLSYMNFYLVNDGLILPVFGGEAAETDQAACDILSRTFPNRRIRTIDGTAIISEGGNVHCATQQLPAGKGGNKR</sequence>
<comment type="caution">
    <text evidence="2">The sequence shown here is derived from an EMBL/GenBank/DDBJ whole genome shotgun (WGS) entry which is preliminary data.</text>
</comment>
<dbReference type="GO" id="GO:0047632">
    <property type="term" value="F:agmatine deiminase activity"/>
    <property type="evidence" value="ECO:0007669"/>
    <property type="project" value="UniProtKB-EC"/>
</dbReference>
<evidence type="ECO:0000313" key="2">
    <source>
        <dbReference type="EMBL" id="MBM7657497.1"/>
    </source>
</evidence>
<protein>
    <submittedName>
        <fullName evidence="2">Agmatine deiminase</fullName>
        <ecNumber evidence="2">3.5.3.12</ecNumber>
    </submittedName>
</protein>